<comment type="caution">
    <text evidence="3">The sequence shown here is derived from an EMBL/GenBank/DDBJ whole genome shotgun (WGS) entry which is preliminary data.</text>
</comment>
<evidence type="ECO:0000256" key="2">
    <source>
        <dbReference type="SAM" id="SignalP"/>
    </source>
</evidence>
<gene>
    <name evidence="3" type="ORF">PVAP13_8KG252601</name>
</gene>
<dbReference type="Proteomes" id="UP000823388">
    <property type="component" value="Chromosome 8K"/>
</dbReference>
<sequence length="254" mass="28151">MPLRPPPIARHRSHYIPSSLFLFYLVLSPSLFSHTPPLLPQPRHGRHLPSLAARDPTAAQGHGCAERRRWCSMHDSTLEVWRAKGHGCAKLRQSKLTGRQFDRSVRRRRRGSGEGEETSEHLRRKGNPFQETPASIPRLQIPPQCCCRPPEHSQPLLECLNRATPPHPPRCGRPRPTAPPFRLPHEHRAPPAPAHTTSTGGWGRAVPTGARARRREGASSAAGASSVGGRGRAARCWQEGEGRPTGGGEQRQRR</sequence>
<reference evidence="3" key="1">
    <citation type="submission" date="2020-05" db="EMBL/GenBank/DDBJ databases">
        <title>WGS assembly of Panicum virgatum.</title>
        <authorList>
            <person name="Lovell J.T."/>
            <person name="Jenkins J."/>
            <person name="Shu S."/>
            <person name="Juenger T.E."/>
            <person name="Schmutz J."/>
        </authorList>
    </citation>
    <scope>NUCLEOTIDE SEQUENCE</scope>
    <source>
        <strain evidence="3">AP13</strain>
    </source>
</reference>
<evidence type="ECO:0000313" key="3">
    <source>
        <dbReference type="EMBL" id="KAG2562227.1"/>
    </source>
</evidence>
<protein>
    <submittedName>
        <fullName evidence="3">Uncharacterized protein</fullName>
    </submittedName>
</protein>
<evidence type="ECO:0000313" key="4">
    <source>
        <dbReference type="Proteomes" id="UP000823388"/>
    </source>
</evidence>
<feature type="compositionally biased region" description="Pro residues" evidence="1">
    <location>
        <begin position="167"/>
        <end position="182"/>
    </location>
</feature>
<feature type="chain" id="PRO_5035898647" evidence="2">
    <location>
        <begin position="34"/>
        <end position="254"/>
    </location>
</feature>
<dbReference type="AlphaFoldDB" id="A0A8T0PIT1"/>
<feature type="compositionally biased region" description="Gly residues" evidence="1">
    <location>
        <begin position="243"/>
        <end position="254"/>
    </location>
</feature>
<feature type="region of interest" description="Disordered" evidence="1">
    <location>
        <begin position="99"/>
        <end position="135"/>
    </location>
</feature>
<feature type="region of interest" description="Disordered" evidence="1">
    <location>
        <begin position="167"/>
        <end position="254"/>
    </location>
</feature>
<proteinExistence type="predicted"/>
<accession>A0A8T0PIT1</accession>
<evidence type="ECO:0000256" key="1">
    <source>
        <dbReference type="SAM" id="MobiDB-lite"/>
    </source>
</evidence>
<name>A0A8T0PIT1_PANVG</name>
<dbReference type="EMBL" id="CM029051">
    <property type="protein sequence ID" value="KAG2562227.1"/>
    <property type="molecule type" value="Genomic_DNA"/>
</dbReference>
<keyword evidence="4" id="KW-1185">Reference proteome</keyword>
<organism evidence="3 4">
    <name type="scientific">Panicum virgatum</name>
    <name type="common">Blackwell switchgrass</name>
    <dbReference type="NCBI Taxonomy" id="38727"/>
    <lineage>
        <taxon>Eukaryota</taxon>
        <taxon>Viridiplantae</taxon>
        <taxon>Streptophyta</taxon>
        <taxon>Embryophyta</taxon>
        <taxon>Tracheophyta</taxon>
        <taxon>Spermatophyta</taxon>
        <taxon>Magnoliopsida</taxon>
        <taxon>Liliopsida</taxon>
        <taxon>Poales</taxon>
        <taxon>Poaceae</taxon>
        <taxon>PACMAD clade</taxon>
        <taxon>Panicoideae</taxon>
        <taxon>Panicodae</taxon>
        <taxon>Paniceae</taxon>
        <taxon>Panicinae</taxon>
        <taxon>Panicum</taxon>
        <taxon>Panicum sect. Hiantes</taxon>
    </lineage>
</organism>
<keyword evidence="2" id="KW-0732">Signal</keyword>
<feature type="signal peptide" evidence="2">
    <location>
        <begin position="1"/>
        <end position="33"/>
    </location>
</feature>